<dbReference type="RefSeq" id="WP_060778901.1">
    <property type="nucleotide sequence ID" value="NZ_CAJHLF010000004.1"/>
</dbReference>
<dbReference type="GO" id="GO:0019441">
    <property type="term" value="P:L-tryptophan catabolic process to kynurenine"/>
    <property type="evidence" value="ECO:0007669"/>
    <property type="project" value="InterPro"/>
</dbReference>
<dbReference type="GO" id="GO:0004061">
    <property type="term" value="F:arylformamidase activity"/>
    <property type="evidence" value="ECO:0007669"/>
    <property type="project" value="InterPro"/>
</dbReference>
<gene>
    <name evidence="2" type="ORF">I6G68_01750</name>
    <name evidence="1" type="ORF">ODY43_03110</name>
</gene>
<evidence type="ECO:0000313" key="3">
    <source>
        <dbReference type="Proteomes" id="UP000594771"/>
    </source>
</evidence>
<reference evidence="2 3" key="1">
    <citation type="submission" date="2020-12" db="EMBL/GenBank/DDBJ databases">
        <title>FDA dAtabase for Regulatory Grade micrObial Sequences (FDA-ARGOS): Supporting development and validation of Infectious Disease Dx tests.</title>
        <authorList>
            <person name="Sproer C."/>
            <person name="Gronow S."/>
            <person name="Severitt S."/>
            <person name="Schroder I."/>
            <person name="Tallon L."/>
            <person name="Sadzewicz L."/>
            <person name="Zhao X."/>
            <person name="Boylan J."/>
            <person name="Ott S."/>
            <person name="Bowen H."/>
            <person name="Vavikolanu K."/>
            <person name="Mehta A."/>
            <person name="Aluvathingal J."/>
            <person name="Nadendla S."/>
            <person name="Lowell S."/>
            <person name="Myers T."/>
            <person name="Yan Y."/>
            <person name="Sichtig H."/>
        </authorList>
    </citation>
    <scope>NUCLEOTIDE SEQUENCE [LARGE SCALE GENOMIC DNA]</scope>
    <source>
        <strain evidence="2 3">FDAARGOS_911</strain>
    </source>
</reference>
<dbReference type="InterPro" id="IPR007325">
    <property type="entry name" value="KFase/CYL"/>
</dbReference>
<dbReference type="Gene3D" id="3.50.30.50">
    <property type="entry name" value="Putative cyclase"/>
    <property type="match status" value="1"/>
</dbReference>
<proteinExistence type="predicted"/>
<dbReference type="OrthoDB" id="9796085at2"/>
<dbReference type="EMBL" id="CP065662">
    <property type="protein sequence ID" value="QPS01824.1"/>
    <property type="molecule type" value="Genomic_DNA"/>
</dbReference>
<dbReference type="InterPro" id="IPR037175">
    <property type="entry name" value="KFase_sf"/>
</dbReference>
<dbReference type="GeneID" id="35767620"/>
<evidence type="ECO:0000313" key="2">
    <source>
        <dbReference type="EMBL" id="QPS01824.1"/>
    </source>
</evidence>
<organism evidence="2 3">
    <name type="scientific">Aerococcus urinae</name>
    <dbReference type="NCBI Taxonomy" id="1376"/>
    <lineage>
        <taxon>Bacteria</taxon>
        <taxon>Bacillati</taxon>
        <taxon>Bacillota</taxon>
        <taxon>Bacilli</taxon>
        <taxon>Lactobacillales</taxon>
        <taxon>Aerococcaceae</taxon>
        <taxon>Aerococcus</taxon>
    </lineage>
</organism>
<dbReference type="PANTHER" id="PTHR31118">
    <property type="entry name" value="CYCLASE-LIKE PROTEIN 2"/>
    <property type="match status" value="1"/>
</dbReference>
<dbReference type="Pfam" id="PF04199">
    <property type="entry name" value="Cyclase"/>
    <property type="match status" value="1"/>
</dbReference>
<protein>
    <submittedName>
        <fullName evidence="2">Cyclase family protein</fullName>
    </submittedName>
</protein>
<accession>A0A0X8FFR4</accession>
<sequence length="245" mass="27325">MSQDLSQLLNAKRVDLSHELHENIPLFNAFDPIQEKTLNTIDQDGFYAKEYTLATSYGTHIDSPGHFAAGKRLLDGVGLDELILPLYVLHLEAEVAADPDFSVTKEVILDYEADHGKIPAGTFVAFASDWSKRWDDPQAFYNEDENGQAHTPGWTVEALEFLAHERNVKAIGHENLDTDPGHIYHDQEALPGEFYWLDQDRYQVEVLNNLSALPTQGAVIVVAPLKVKGAPSFPARVFALVAEEE</sequence>
<name>A0A0X8FFR4_9LACT</name>
<dbReference type="AlphaFoldDB" id="A0A0X8FFR4"/>
<dbReference type="SUPFAM" id="SSF102198">
    <property type="entry name" value="Putative cyclase"/>
    <property type="match status" value="1"/>
</dbReference>
<dbReference type="Proteomes" id="UP001069145">
    <property type="component" value="Unassembled WGS sequence"/>
</dbReference>
<dbReference type="KEGG" id="aun:AWM73_08260"/>
<dbReference type="PANTHER" id="PTHR31118:SF12">
    <property type="entry name" value="CYCLASE-LIKE PROTEIN 2"/>
    <property type="match status" value="1"/>
</dbReference>
<dbReference type="EMBL" id="JAOTML010000002">
    <property type="protein sequence ID" value="MCY3052969.1"/>
    <property type="molecule type" value="Genomic_DNA"/>
</dbReference>
<keyword evidence="4" id="KW-1185">Reference proteome</keyword>
<reference evidence="1" key="2">
    <citation type="submission" date="2022-09" db="EMBL/GenBank/DDBJ databases">
        <title>Aerococcus urinae taxonomy study.</title>
        <authorList>
            <person name="Christensen J."/>
            <person name="Senneby E."/>
        </authorList>
    </citation>
    <scope>NUCLEOTIDE SEQUENCE</scope>
    <source>
        <strain evidence="1">NLD-066-U95</strain>
    </source>
</reference>
<dbReference type="Proteomes" id="UP000594771">
    <property type="component" value="Chromosome"/>
</dbReference>
<evidence type="ECO:0000313" key="1">
    <source>
        <dbReference type="EMBL" id="MCY3052969.1"/>
    </source>
</evidence>
<evidence type="ECO:0000313" key="4">
    <source>
        <dbReference type="Proteomes" id="UP001069145"/>
    </source>
</evidence>